<dbReference type="NCBIfam" id="TIGR03840">
    <property type="entry name" value="TMPT_Se_Te"/>
    <property type="match status" value="1"/>
</dbReference>
<dbReference type="GO" id="GO:0010038">
    <property type="term" value="P:response to metal ion"/>
    <property type="evidence" value="ECO:0007669"/>
    <property type="project" value="InterPro"/>
</dbReference>
<dbReference type="GO" id="GO:0005737">
    <property type="term" value="C:cytoplasm"/>
    <property type="evidence" value="ECO:0007669"/>
    <property type="project" value="UniProtKB-SubCell"/>
</dbReference>
<comment type="subcellular location">
    <subcellularLocation>
        <location evidence="2">Cytoplasm</location>
    </subcellularLocation>
</comment>
<dbReference type="InterPro" id="IPR025835">
    <property type="entry name" value="Thiopurine_S-MeTrfase"/>
</dbReference>
<name>A0A3B0Z283_9ZZZZ</name>
<evidence type="ECO:0000256" key="4">
    <source>
        <dbReference type="ARBA" id="ARBA00011905"/>
    </source>
</evidence>
<reference evidence="9" key="1">
    <citation type="submission" date="2018-06" db="EMBL/GenBank/DDBJ databases">
        <authorList>
            <person name="Zhirakovskaya E."/>
        </authorList>
    </citation>
    <scope>NUCLEOTIDE SEQUENCE</scope>
</reference>
<dbReference type="PANTHER" id="PTHR10259:SF11">
    <property type="entry name" value="THIOPURINE S-METHYLTRANSFERASE"/>
    <property type="match status" value="1"/>
</dbReference>
<dbReference type="InterPro" id="IPR029063">
    <property type="entry name" value="SAM-dependent_MTases_sf"/>
</dbReference>
<dbReference type="FunFam" id="3.40.50.150:FF:000101">
    <property type="entry name" value="Thiopurine S-methyltransferase"/>
    <property type="match status" value="1"/>
</dbReference>
<proteinExistence type="inferred from homology"/>
<comment type="catalytic activity">
    <reaction evidence="1">
        <text>S-adenosyl-L-methionine + a thiopurine = S-adenosyl-L-homocysteine + a thiopurine S-methylether.</text>
        <dbReference type="EC" id="2.1.1.67"/>
    </reaction>
</comment>
<evidence type="ECO:0000256" key="3">
    <source>
        <dbReference type="ARBA" id="ARBA00008145"/>
    </source>
</evidence>
<dbReference type="PANTHER" id="PTHR10259">
    <property type="entry name" value="THIOPURINE S-METHYLTRANSFERASE"/>
    <property type="match status" value="1"/>
</dbReference>
<evidence type="ECO:0000256" key="6">
    <source>
        <dbReference type="ARBA" id="ARBA00022603"/>
    </source>
</evidence>
<evidence type="ECO:0000256" key="2">
    <source>
        <dbReference type="ARBA" id="ARBA00004496"/>
    </source>
</evidence>
<dbReference type="GO" id="GO:0032259">
    <property type="term" value="P:methylation"/>
    <property type="evidence" value="ECO:0007669"/>
    <property type="project" value="UniProtKB-KW"/>
</dbReference>
<dbReference type="Pfam" id="PF05724">
    <property type="entry name" value="TPMT"/>
    <property type="match status" value="1"/>
</dbReference>
<feature type="non-terminal residue" evidence="9">
    <location>
        <position position="1"/>
    </location>
</feature>
<sequence length="218" mass="25159">LMEADFWLKRWQDKQTGFHQQSINTYLQRYFPQLGLPDNSRVLVPLCGKSLDMLWLAERYHVAGIELSPCAVEEFFLEHQLQYRRSEQAGFSLCKAAGIELYCGDFFTLQATVLGRIDAVYDRAALIALPADMRTRYVSHLSSLCPIGTQLLLVTMAYNQAAMNGPPFSVEEKEVHALFGDQWQVELLCEENILEHEPRFRDRGLDSLSEYVYWLKKV</sequence>
<gene>
    <name evidence="9" type="ORF">MNBD_GAMMA13-1741</name>
</gene>
<keyword evidence="5" id="KW-0963">Cytoplasm</keyword>
<dbReference type="HAMAP" id="MF_00812">
    <property type="entry name" value="Thiopur_methtran"/>
    <property type="match status" value="1"/>
</dbReference>
<protein>
    <recommendedName>
        <fullName evidence="4">thiopurine S-methyltransferase</fullName>
        <ecNumber evidence="4">2.1.1.67</ecNumber>
    </recommendedName>
</protein>
<evidence type="ECO:0000313" key="9">
    <source>
        <dbReference type="EMBL" id="VAW82393.1"/>
    </source>
</evidence>
<dbReference type="AlphaFoldDB" id="A0A3B0Z283"/>
<dbReference type="InterPro" id="IPR022474">
    <property type="entry name" value="Thiopur_S-MeTfrase_Se/Te_detox"/>
</dbReference>
<dbReference type="NCBIfam" id="NF009732">
    <property type="entry name" value="PRK13255.1"/>
    <property type="match status" value="1"/>
</dbReference>
<comment type="similarity">
    <text evidence="3">Belongs to the class I-like SAM-binding methyltransferase superfamily. TPMT family.</text>
</comment>
<evidence type="ECO:0000256" key="8">
    <source>
        <dbReference type="ARBA" id="ARBA00022691"/>
    </source>
</evidence>
<keyword evidence="7 9" id="KW-0808">Transferase</keyword>
<dbReference type="PIRSF" id="PIRSF023956">
    <property type="entry name" value="Thiopurine_S-methyltransferase"/>
    <property type="match status" value="1"/>
</dbReference>
<organism evidence="9">
    <name type="scientific">hydrothermal vent metagenome</name>
    <dbReference type="NCBI Taxonomy" id="652676"/>
    <lineage>
        <taxon>unclassified sequences</taxon>
        <taxon>metagenomes</taxon>
        <taxon>ecological metagenomes</taxon>
    </lineage>
</organism>
<evidence type="ECO:0000256" key="1">
    <source>
        <dbReference type="ARBA" id="ARBA00000903"/>
    </source>
</evidence>
<dbReference type="Gene3D" id="3.40.50.150">
    <property type="entry name" value="Vaccinia Virus protein VP39"/>
    <property type="match status" value="1"/>
</dbReference>
<dbReference type="EC" id="2.1.1.67" evidence="4"/>
<accession>A0A3B0Z283</accession>
<dbReference type="EMBL" id="UOFK01000315">
    <property type="protein sequence ID" value="VAW82393.1"/>
    <property type="molecule type" value="Genomic_DNA"/>
</dbReference>
<evidence type="ECO:0000256" key="7">
    <source>
        <dbReference type="ARBA" id="ARBA00022679"/>
    </source>
</evidence>
<keyword evidence="8" id="KW-0949">S-adenosyl-L-methionine</keyword>
<dbReference type="PROSITE" id="PS51585">
    <property type="entry name" value="SAM_MT_TPMT"/>
    <property type="match status" value="1"/>
</dbReference>
<evidence type="ECO:0000256" key="5">
    <source>
        <dbReference type="ARBA" id="ARBA00022490"/>
    </source>
</evidence>
<dbReference type="SUPFAM" id="SSF53335">
    <property type="entry name" value="S-adenosyl-L-methionine-dependent methyltransferases"/>
    <property type="match status" value="1"/>
</dbReference>
<dbReference type="GO" id="GO:0008119">
    <property type="term" value="F:thiopurine S-methyltransferase activity"/>
    <property type="evidence" value="ECO:0007669"/>
    <property type="project" value="UniProtKB-EC"/>
</dbReference>
<keyword evidence="6 9" id="KW-0489">Methyltransferase</keyword>
<dbReference type="InterPro" id="IPR008854">
    <property type="entry name" value="TPMT"/>
</dbReference>
<dbReference type="CDD" id="cd02440">
    <property type="entry name" value="AdoMet_MTases"/>
    <property type="match status" value="1"/>
</dbReference>